<dbReference type="PANTHER" id="PTHR33568:SF3">
    <property type="entry name" value="DNA-DIRECTED DNA POLYMERASE"/>
    <property type="match status" value="1"/>
</dbReference>
<dbReference type="InterPro" id="IPR036397">
    <property type="entry name" value="RNaseH_sf"/>
</dbReference>
<dbReference type="InterPro" id="IPR043502">
    <property type="entry name" value="DNA/RNA_pol_sf"/>
</dbReference>
<organism evidence="15 16">
    <name type="scientific">Streptococcus phage Cp-7</name>
    <name type="common">Bacteriophage Cp-7</name>
    <dbReference type="NCBI Taxonomy" id="10748"/>
    <lineage>
        <taxon>Viruses</taxon>
        <taxon>Duplodnaviria</taxon>
        <taxon>Heunggongvirae</taxon>
        <taxon>Uroviricota</taxon>
        <taxon>Caudoviricetes</taxon>
        <taxon>Madridviridae</taxon>
        <taxon>Cepunavirus</taxon>
        <taxon>Cepunavirus Cp7</taxon>
    </lineage>
</organism>
<evidence type="ECO:0000313" key="15">
    <source>
        <dbReference type="EMBL" id="CDS43806.1"/>
    </source>
</evidence>
<dbReference type="Gene3D" id="3.30.1770.10">
    <property type="entry name" value="TPR 1 domain of DNA polymerase"/>
    <property type="match status" value="1"/>
</dbReference>
<sequence length="568" mass="66149">MTCYYAGDFETTTNEEETEVWLSCFAKVIDYDKLDTFKVNTSLEDFLKSLYLDLDKTYTETGEDEFIIFFHNLKFDGSFLLSFFLNNDIECTYFINDMGVWYSITLEFPDFTLTFRDSLKILNFSIATMAGLFKMPIAKGTTPLLKHKPDEIKPEWIDYIHVDVAILARGIFAMYYEENFSKYTSASEALTEFKRIFRKSKRKFRDFFPILDEKVDDFCRKAYRGGWTFANPKTQGRTLKQLIDIYDINSMYPATMLQNALPIGIPKRYKGKPKEIKEDHYYIYHIKADFDLKRGYLPTIQIKKKLDALRIGVRTSDYVTTSKNEVIDLYLTNFDLDLFLKHYDATIMYVETLEFQTESGLFDDYITTYRYKKENAQSPAEKQKAKIMLNSLYGKFGAKIISVKKLAYLDDKGILRFKNDDEEEVQPVYAPVALFVTSIARHFIISNAQENYDNFLYADTDSLHLFHSDSLVLDIDPSEFGKWAHEGRAVKAKYLRSKLYIEELIQEDGTTHLDVKGAGMTPEIKEKITFENFVIGATFEGKRASKQIKGGTLIYETTFKIRETDYLV</sequence>
<comment type="similarity">
    <text evidence="1">Belongs to the DNA polymerase type-B family.</text>
</comment>
<evidence type="ECO:0000256" key="11">
    <source>
        <dbReference type="ARBA" id="ARBA00023109"/>
    </source>
</evidence>
<keyword evidence="9" id="KW-0269">Exonuclease</keyword>
<evidence type="ECO:0000256" key="1">
    <source>
        <dbReference type="ARBA" id="ARBA00005755"/>
    </source>
</evidence>
<keyword evidence="4" id="KW-0808">Transferase</keyword>
<dbReference type="Proteomes" id="UP000027387">
    <property type="component" value="Segment"/>
</dbReference>
<evidence type="ECO:0000256" key="12">
    <source>
        <dbReference type="ARBA" id="ARBA00023125"/>
    </source>
</evidence>
<keyword evidence="5" id="KW-0548">Nucleotidyltransferase</keyword>
<keyword evidence="12" id="KW-0238">DNA-binding</keyword>
<organismHost>
    <name type="scientific">Streptococcus pneumoniae</name>
    <dbReference type="NCBI Taxonomy" id="1313"/>
</organismHost>
<reference evidence="15 16" key="2">
    <citation type="submission" date="2014-06" db="EMBL/GenBank/DDBJ databases">
        <title>Estudios estructurales y funcionales de la lisozima Cpl-7, del bacteriofago Cp-7 de neumococo.</title>
        <authorList>
            <person name="Diez-Martinez R."/>
        </authorList>
    </citation>
    <scope>NUCLEOTIDE SEQUENCE [LARGE SCALE GENOMIC DNA]</scope>
</reference>
<dbReference type="GO" id="GO:0004527">
    <property type="term" value="F:exonuclease activity"/>
    <property type="evidence" value="ECO:0007669"/>
    <property type="project" value="UniProtKB-KW"/>
</dbReference>
<evidence type="ECO:0000256" key="13">
    <source>
        <dbReference type="ARBA" id="ARBA00049244"/>
    </source>
</evidence>
<dbReference type="EMBL" id="LK392619">
    <property type="protein sequence ID" value="CDS43806.1"/>
    <property type="molecule type" value="Genomic_DNA"/>
</dbReference>
<dbReference type="Gene3D" id="4.10.80.30">
    <property type="entry name" value="DNA polymerase, domain 6"/>
    <property type="match status" value="1"/>
</dbReference>
<keyword evidence="10" id="KW-0239">DNA-directed DNA polymerase</keyword>
<dbReference type="EC" id="2.7.7.7" evidence="2"/>
<reference evidence="15 16" key="1">
    <citation type="submission" date="2014-05" db="EMBL/GenBank/DDBJ databases">
        <authorList>
            <person name="Garcia E."/>
        </authorList>
    </citation>
    <scope>NUCLEOTIDE SEQUENCE [LARGE SCALE GENOMIC DNA]</scope>
</reference>
<dbReference type="KEGG" id="vg:40100393"/>
<dbReference type="Pfam" id="PF03175">
    <property type="entry name" value="DNA_pol_B_2"/>
    <property type="match status" value="1"/>
</dbReference>
<dbReference type="InterPro" id="IPR006172">
    <property type="entry name" value="DNA-dir_DNA_pol_B"/>
</dbReference>
<evidence type="ECO:0000256" key="9">
    <source>
        <dbReference type="ARBA" id="ARBA00022839"/>
    </source>
</evidence>
<dbReference type="Gene3D" id="1.10.287.690">
    <property type="entry name" value="Helix hairpin bin"/>
    <property type="match status" value="1"/>
</dbReference>
<dbReference type="InterPro" id="IPR014416">
    <property type="entry name" value="DNA-dir_DNA_polB_phi29_vir"/>
</dbReference>
<evidence type="ECO:0000256" key="8">
    <source>
        <dbReference type="ARBA" id="ARBA00022801"/>
    </source>
</evidence>
<keyword evidence="6" id="KW-0235">DNA replication</keyword>
<dbReference type="OrthoDB" id="4562at10239"/>
<dbReference type="GO" id="GO:0003677">
    <property type="term" value="F:DNA binding"/>
    <property type="evidence" value="ECO:0007669"/>
    <property type="project" value="UniProtKB-KW"/>
</dbReference>
<dbReference type="GO" id="GO:0000166">
    <property type="term" value="F:nucleotide binding"/>
    <property type="evidence" value="ECO:0007669"/>
    <property type="project" value="InterPro"/>
</dbReference>
<dbReference type="SUPFAM" id="SSF56672">
    <property type="entry name" value="DNA/RNA polymerases"/>
    <property type="match status" value="1"/>
</dbReference>
<evidence type="ECO:0000256" key="3">
    <source>
        <dbReference type="ARBA" id="ARBA00015749"/>
    </source>
</evidence>
<accession>A0A068YGT4</accession>
<dbReference type="GO" id="GO:0001882">
    <property type="term" value="F:nucleoside binding"/>
    <property type="evidence" value="ECO:0007669"/>
    <property type="project" value="InterPro"/>
</dbReference>
<dbReference type="Gene3D" id="3.30.420.10">
    <property type="entry name" value="Ribonuclease H-like superfamily/Ribonuclease H"/>
    <property type="match status" value="1"/>
</dbReference>
<dbReference type="PIRSF" id="PIRSF004178">
    <property type="entry name" value="Dpol_Bac_phage"/>
    <property type="match status" value="1"/>
</dbReference>
<dbReference type="InterPro" id="IPR023211">
    <property type="entry name" value="DNA_pol_palm_dom_sf"/>
</dbReference>
<dbReference type="GO" id="GO:0039693">
    <property type="term" value="P:viral DNA genome replication"/>
    <property type="evidence" value="ECO:0007669"/>
    <property type="project" value="UniProtKB-KW"/>
</dbReference>
<evidence type="ECO:0000256" key="2">
    <source>
        <dbReference type="ARBA" id="ARBA00012417"/>
    </source>
</evidence>
<proteinExistence type="inferred from homology"/>
<dbReference type="GO" id="GO:0003887">
    <property type="term" value="F:DNA-directed DNA polymerase activity"/>
    <property type="evidence" value="ECO:0007669"/>
    <property type="project" value="UniProtKB-KW"/>
</dbReference>
<keyword evidence="8" id="KW-0378">Hydrolase</keyword>
<evidence type="ECO:0000256" key="10">
    <source>
        <dbReference type="ARBA" id="ARBA00022932"/>
    </source>
</evidence>
<dbReference type="GeneID" id="40100393"/>
<evidence type="ECO:0000259" key="14">
    <source>
        <dbReference type="Pfam" id="PF03175"/>
    </source>
</evidence>
<dbReference type="SUPFAM" id="SSF53098">
    <property type="entry name" value="Ribonuclease H-like"/>
    <property type="match status" value="1"/>
</dbReference>
<dbReference type="PRINTS" id="PR00106">
    <property type="entry name" value="DNAPOLB"/>
</dbReference>
<dbReference type="GO" id="GO:0006260">
    <property type="term" value="P:DNA replication"/>
    <property type="evidence" value="ECO:0007669"/>
    <property type="project" value="UniProtKB-KW"/>
</dbReference>
<evidence type="ECO:0000256" key="6">
    <source>
        <dbReference type="ARBA" id="ARBA00022705"/>
    </source>
</evidence>
<name>A0A068YGT4_BPCP7</name>
<dbReference type="InterPro" id="IPR017964">
    <property type="entry name" value="DNA-dir_DNA_pol_B_CS"/>
</dbReference>
<evidence type="ECO:0000256" key="7">
    <source>
        <dbReference type="ARBA" id="ARBA00022722"/>
    </source>
</evidence>
<protein>
    <recommendedName>
        <fullName evidence="3">DNA polymerase</fullName>
        <ecNumber evidence="2">2.7.7.7</ecNumber>
    </recommendedName>
</protein>
<dbReference type="Gene3D" id="4.10.80.20">
    <property type="entry name" value="DNA polymerase, domain 5"/>
    <property type="match status" value="1"/>
</dbReference>
<keyword evidence="16" id="KW-1185">Reference proteome</keyword>
<dbReference type="Gene3D" id="3.90.1600.10">
    <property type="entry name" value="Palm domain of DNA polymerase"/>
    <property type="match status" value="1"/>
</dbReference>
<dbReference type="PANTHER" id="PTHR33568">
    <property type="entry name" value="DNA POLYMERASE"/>
    <property type="match status" value="1"/>
</dbReference>
<dbReference type="RefSeq" id="YP_009623587.1">
    <property type="nucleotide sequence ID" value="NC_042114.1"/>
</dbReference>
<evidence type="ECO:0000313" key="16">
    <source>
        <dbReference type="Proteomes" id="UP000027387"/>
    </source>
</evidence>
<dbReference type="InterPro" id="IPR012337">
    <property type="entry name" value="RNaseH-like_sf"/>
</dbReference>
<evidence type="ECO:0000256" key="4">
    <source>
        <dbReference type="ARBA" id="ARBA00022679"/>
    </source>
</evidence>
<dbReference type="PROSITE" id="PS00116">
    <property type="entry name" value="DNA_POLYMERASE_B"/>
    <property type="match status" value="1"/>
</dbReference>
<feature type="domain" description="DNA-directed DNA polymerase family B mitochondria/virus" evidence="14">
    <location>
        <begin position="148"/>
        <end position="478"/>
    </location>
</feature>
<evidence type="ECO:0000256" key="5">
    <source>
        <dbReference type="ARBA" id="ARBA00022695"/>
    </source>
</evidence>
<comment type="catalytic activity">
    <reaction evidence="13">
        <text>DNA(n) + a 2'-deoxyribonucleoside 5'-triphosphate = DNA(n+1) + diphosphate</text>
        <dbReference type="Rhea" id="RHEA:22508"/>
        <dbReference type="Rhea" id="RHEA-COMP:17339"/>
        <dbReference type="Rhea" id="RHEA-COMP:17340"/>
        <dbReference type="ChEBI" id="CHEBI:33019"/>
        <dbReference type="ChEBI" id="CHEBI:61560"/>
        <dbReference type="ChEBI" id="CHEBI:173112"/>
        <dbReference type="EC" id="2.7.7.7"/>
    </reaction>
</comment>
<keyword evidence="7" id="KW-0540">Nuclease</keyword>
<keyword evidence="11" id="KW-1194">Viral DNA replication</keyword>
<dbReference type="InterPro" id="IPR004868">
    <property type="entry name" value="DNA-dir_DNA_pol_B_mt/vir"/>
</dbReference>